<dbReference type="AlphaFoldDB" id="A0A6J4PZN0"/>
<feature type="compositionally biased region" description="Basic residues" evidence="1">
    <location>
        <begin position="127"/>
        <end position="151"/>
    </location>
</feature>
<reference evidence="2" key="1">
    <citation type="submission" date="2020-02" db="EMBL/GenBank/DDBJ databases">
        <authorList>
            <person name="Meier V. D."/>
        </authorList>
    </citation>
    <scope>NUCLEOTIDE SEQUENCE</scope>
    <source>
        <strain evidence="2">AVDCRST_MAG66</strain>
    </source>
</reference>
<accession>A0A6J4PZN0</accession>
<feature type="compositionally biased region" description="Basic and acidic residues" evidence="1">
    <location>
        <begin position="91"/>
        <end position="102"/>
    </location>
</feature>
<feature type="non-terminal residue" evidence="2">
    <location>
        <position position="161"/>
    </location>
</feature>
<gene>
    <name evidence="2" type="ORF">AVDCRST_MAG66-2820</name>
</gene>
<feature type="non-terminal residue" evidence="2">
    <location>
        <position position="1"/>
    </location>
</feature>
<evidence type="ECO:0000313" key="2">
    <source>
        <dbReference type="EMBL" id="CAA9424154.1"/>
    </source>
</evidence>
<evidence type="ECO:0000256" key="1">
    <source>
        <dbReference type="SAM" id="MobiDB-lite"/>
    </source>
</evidence>
<name>A0A6J4PZN0_9PSEU</name>
<feature type="compositionally biased region" description="Low complexity" evidence="1">
    <location>
        <begin position="107"/>
        <end position="126"/>
    </location>
</feature>
<organism evidence="2">
    <name type="scientific">uncultured Pseudonocardia sp</name>
    <dbReference type="NCBI Taxonomy" id="211455"/>
    <lineage>
        <taxon>Bacteria</taxon>
        <taxon>Bacillati</taxon>
        <taxon>Actinomycetota</taxon>
        <taxon>Actinomycetes</taxon>
        <taxon>Pseudonocardiales</taxon>
        <taxon>Pseudonocardiaceae</taxon>
        <taxon>Pseudonocardia</taxon>
        <taxon>environmental samples</taxon>
    </lineage>
</organism>
<sequence>DATLPLRWAGARQRLPGPDLLGGARPGGGGRALDAAAAARPVPRHRPVRRARREPRRHAHRAGPAPRAPRGARRGGEAPLLRATRAVLLPPHREGPGADGRGRAAHAVGRPALPAPGRAAAVPAAPRLRRCRRRPPVLRPLRRTPAHRGHRRTAEPRRRGL</sequence>
<protein>
    <submittedName>
        <fullName evidence="2">Transcriptional regulator, HxlR family</fullName>
    </submittedName>
</protein>
<proteinExistence type="predicted"/>
<feature type="compositionally biased region" description="Basic and acidic residues" evidence="1">
    <location>
        <begin position="152"/>
        <end position="161"/>
    </location>
</feature>
<feature type="compositionally biased region" description="Low complexity" evidence="1">
    <location>
        <begin position="14"/>
        <end position="23"/>
    </location>
</feature>
<feature type="compositionally biased region" description="Low complexity" evidence="1">
    <location>
        <begin position="32"/>
        <end position="41"/>
    </location>
</feature>
<feature type="compositionally biased region" description="Basic residues" evidence="1">
    <location>
        <begin position="42"/>
        <end position="61"/>
    </location>
</feature>
<dbReference type="EMBL" id="CADCUS010000415">
    <property type="protein sequence ID" value="CAA9424154.1"/>
    <property type="molecule type" value="Genomic_DNA"/>
</dbReference>
<feature type="region of interest" description="Disordered" evidence="1">
    <location>
        <begin position="1"/>
        <end position="161"/>
    </location>
</feature>